<dbReference type="PANTHER" id="PTHR28004">
    <property type="entry name" value="ZGC:162816-RELATED"/>
    <property type="match status" value="1"/>
</dbReference>
<dbReference type="Gene3D" id="2.40.37.20">
    <property type="entry name" value="D-serine dehydratase-like domain"/>
    <property type="match status" value="1"/>
</dbReference>
<dbReference type="Pfam" id="PF14031">
    <property type="entry name" value="D-ser_dehydrat"/>
    <property type="match status" value="1"/>
</dbReference>
<dbReference type="Pfam" id="PF01168">
    <property type="entry name" value="Ala_racemase_N"/>
    <property type="match status" value="1"/>
</dbReference>
<dbReference type="InterPro" id="IPR026956">
    <property type="entry name" value="D-ser_dehydrat-like_dom"/>
</dbReference>
<gene>
    <name evidence="4" type="ORF">M409DRAFT_37708</name>
</gene>
<evidence type="ECO:0000259" key="3">
    <source>
        <dbReference type="SMART" id="SM01119"/>
    </source>
</evidence>
<protein>
    <recommendedName>
        <fullName evidence="3">D-serine dehydratase-like domain-containing protein</fullName>
    </recommendedName>
</protein>
<proteinExistence type="inferred from homology"/>
<dbReference type="AlphaFoldDB" id="A0A6A6C5H6"/>
<dbReference type="EMBL" id="ML993625">
    <property type="protein sequence ID" value="KAF2160636.1"/>
    <property type="molecule type" value="Genomic_DNA"/>
</dbReference>
<keyword evidence="5" id="KW-1185">Reference proteome</keyword>
<keyword evidence="2" id="KW-0456">Lyase</keyword>
<name>A0A6A6C5H6_ZASCE</name>
<dbReference type="GeneID" id="54564056"/>
<reference evidence="4" key="1">
    <citation type="journal article" date="2020" name="Stud. Mycol.">
        <title>101 Dothideomycetes genomes: a test case for predicting lifestyles and emergence of pathogens.</title>
        <authorList>
            <person name="Haridas S."/>
            <person name="Albert R."/>
            <person name="Binder M."/>
            <person name="Bloem J."/>
            <person name="Labutti K."/>
            <person name="Salamov A."/>
            <person name="Andreopoulos B."/>
            <person name="Baker S."/>
            <person name="Barry K."/>
            <person name="Bills G."/>
            <person name="Bluhm B."/>
            <person name="Cannon C."/>
            <person name="Castanera R."/>
            <person name="Culley D."/>
            <person name="Daum C."/>
            <person name="Ezra D."/>
            <person name="Gonzalez J."/>
            <person name="Henrissat B."/>
            <person name="Kuo A."/>
            <person name="Liang C."/>
            <person name="Lipzen A."/>
            <person name="Lutzoni F."/>
            <person name="Magnuson J."/>
            <person name="Mondo S."/>
            <person name="Nolan M."/>
            <person name="Ohm R."/>
            <person name="Pangilinan J."/>
            <person name="Park H.-J."/>
            <person name="Ramirez L."/>
            <person name="Alfaro M."/>
            <person name="Sun H."/>
            <person name="Tritt A."/>
            <person name="Yoshinaga Y."/>
            <person name="Zwiers L.-H."/>
            <person name="Turgeon B."/>
            <person name="Goodwin S."/>
            <person name="Spatafora J."/>
            <person name="Crous P."/>
            <person name="Grigoriev I."/>
        </authorList>
    </citation>
    <scope>NUCLEOTIDE SEQUENCE</scope>
    <source>
        <strain evidence="4">ATCC 36951</strain>
    </source>
</reference>
<dbReference type="OrthoDB" id="20198at2759"/>
<dbReference type="RefSeq" id="XP_033661525.1">
    <property type="nucleotide sequence ID" value="XM_033810784.1"/>
</dbReference>
<evidence type="ECO:0000256" key="1">
    <source>
        <dbReference type="ARBA" id="ARBA00005323"/>
    </source>
</evidence>
<dbReference type="GO" id="GO:0036088">
    <property type="term" value="P:D-serine catabolic process"/>
    <property type="evidence" value="ECO:0007669"/>
    <property type="project" value="TreeGrafter"/>
</dbReference>
<organism evidence="4 5">
    <name type="scientific">Zasmidium cellare ATCC 36951</name>
    <dbReference type="NCBI Taxonomy" id="1080233"/>
    <lineage>
        <taxon>Eukaryota</taxon>
        <taxon>Fungi</taxon>
        <taxon>Dikarya</taxon>
        <taxon>Ascomycota</taxon>
        <taxon>Pezizomycotina</taxon>
        <taxon>Dothideomycetes</taxon>
        <taxon>Dothideomycetidae</taxon>
        <taxon>Mycosphaerellales</taxon>
        <taxon>Mycosphaerellaceae</taxon>
        <taxon>Zasmidium</taxon>
    </lineage>
</organism>
<accession>A0A6A6C5H6</accession>
<evidence type="ECO:0000313" key="4">
    <source>
        <dbReference type="EMBL" id="KAF2160636.1"/>
    </source>
</evidence>
<dbReference type="SMART" id="SM01119">
    <property type="entry name" value="D-ser_dehydrat"/>
    <property type="match status" value="1"/>
</dbReference>
<evidence type="ECO:0000313" key="5">
    <source>
        <dbReference type="Proteomes" id="UP000799537"/>
    </source>
</evidence>
<dbReference type="PANTHER" id="PTHR28004:SF2">
    <property type="entry name" value="D-SERINE DEHYDRATASE"/>
    <property type="match status" value="1"/>
</dbReference>
<dbReference type="InterPro" id="IPR042208">
    <property type="entry name" value="D-ser_dehydrat-like_sf"/>
</dbReference>
<dbReference type="InterPro" id="IPR051466">
    <property type="entry name" value="D-amino_acid_metab_enzyme"/>
</dbReference>
<dbReference type="SUPFAM" id="SSF51419">
    <property type="entry name" value="PLP-binding barrel"/>
    <property type="match status" value="1"/>
</dbReference>
<dbReference type="InterPro" id="IPR001608">
    <property type="entry name" value="Ala_racemase_N"/>
</dbReference>
<comment type="similarity">
    <text evidence="1">Belongs to the DSD1 family.</text>
</comment>
<dbReference type="InterPro" id="IPR029066">
    <property type="entry name" value="PLP-binding_barrel"/>
</dbReference>
<sequence>MDGDCDPDPRQYFGRHKLSLPSPSLCISLPIVRSNAAQLHDNINKAAVTLRAHLKTNKTTEITRIMLGKITKKVAISTLTEAQGLRSLIADGTVDDILWAIPISPSVLPALDRLSRQANLHFMVDHLDQIYFLAQYHRLQSISEPWSLFIKLDLGSKRAGVRPDSPQLPALMNAIESSSAVKLTGIYSYPARMGRSWSFDTAKLVLQEHVSALKDVASLRSKPSSSLVLAIGSSITARVIKSVDIDLPSKLTLEIVAGTTIYNDLQQLATGTITRADLAMTVIAEVCSVYEDRNEVLINAGVLALTREPGDIVGLARVRGLEHEGWVVERVSQEHGILVYTGSQKCSVQEMWKIGNKLVLDVQHTCIVGAMYGWHFITDEEGIVRDVYTPWKWW</sequence>
<evidence type="ECO:0000256" key="2">
    <source>
        <dbReference type="ARBA" id="ARBA00023239"/>
    </source>
</evidence>
<dbReference type="GO" id="GO:0008721">
    <property type="term" value="F:D-serine ammonia-lyase activity"/>
    <property type="evidence" value="ECO:0007669"/>
    <property type="project" value="TreeGrafter"/>
</dbReference>
<feature type="domain" description="D-serine dehydratase-like" evidence="3">
    <location>
        <begin position="279"/>
        <end position="379"/>
    </location>
</feature>
<dbReference type="Gene3D" id="3.20.20.10">
    <property type="entry name" value="Alanine racemase"/>
    <property type="match status" value="1"/>
</dbReference>
<dbReference type="Proteomes" id="UP000799537">
    <property type="component" value="Unassembled WGS sequence"/>
</dbReference>